<feature type="region of interest" description="Disordered" evidence="1">
    <location>
        <begin position="1"/>
        <end position="77"/>
    </location>
</feature>
<evidence type="ECO:0000256" key="1">
    <source>
        <dbReference type="SAM" id="MobiDB-lite"/>
    </source>
</evidence>
<feature type="compositionally biased region" description="Gly residues" evidence="1">
    <location>
        <begin position="21"/>
        <end position="39"/>
    </location>
</feature>
<feature type="compositionally biased region" description="Polar residues" evidence="1">
    <location>
        <begin position="1"/>
        <end position="17"/>
    </location>
</feature>
<name>A0A1X7TLH6_AMPQE</name>
<dbReference type="AlphaFoldDB" id="A0A1X7TLH6"/>
<protein>
    <submittedName>
        <fullName evidence="2">Uncharacterized protein</fullName>
    </submittedName>
</protein>
<accession>A0A1X7TLH6</accession>
<reference evidence="2" key="1">
    <citation type="submission" date="2017-05" db="UniProtKB">
        <authorList>
            <consortium name="EnsemblMetazoa"/>
        </authorList>
    </citation>
    <scope>IDENTIFICATION</scope>
</reference>
<dbReference type="InParanoid" id="A0A1X7TLH6"/>
<sequence length="139" mass="12914">MPRSIPVSTAALSSLMKSSGPAGGVRGARGEGVMGAGGPPEGPRVGADMVGATGADGPPEGPGVGTDMVGATGAGGPPVSPPVGINGIVGAPVLGGATIPAAPEGEERPVAGPLPAIASPEDTGVPTGVELDAEAIRSP</sequence>
<organism evidence="2">
    <name type="scientific">Amphimedon queenslandica</name>
    <name type="common">Sponge</name>
    <dbReference type="NCBI Taxonomy" id="400682"/>
    <lineage>
        <taxon>Eukaryota</taxon>
        <taxon>Metazoa</taxon>
        <taxon>Porifera</taxon>
        <taxon>Demospongiae</taxon>
        <taxon>Heteroscleromorpha</taxon>
        <taxon>Haplosclerida</taxon>
        <taxon>Niphatidae</taxon>
        <taxon>Amphimedon</taxon>
    </lineage>
</organism>
<evidence type="ECO:0000313" key="2">
    <source>
        <dbReference type="EnsemblMetazoa" id="Aqu2.1.15759_001"/>
    </source>
</evidence>
<dbReference type="EnsemblMetazoa" id="Aqu2.1.15759_001">
    <property type="protein sequence ID" value="Aqu2.1.15759_001"/>
    <property type="gene ID" value="Aqu2.1.15759"/>
</dbReference>
<proteinExistence type="predicted"/>
<feature type="region of interest" description="Disordered" evidence="1">
    <location>
        <begin position="99"/>
        <end position="139"/>
    </location>
</feature>